<gene>
    <name evidence="2" type="ORF">CLMAG_42630</name>
</gene>
<dbReference type="PATRIC" id="fig|1121326.3.peg.4325"/>
<comment type="caution">
    <text evidence="2">The sequence shown here is derived from an EMBL/GenBank/DDBJ whole genome shotgun (WGS) entry which is preliminary data.</text>
</comment>
<dbReference type="EMBL" id="LWAE01000005">
    <property type="protein sequence ID" value="KZL90492.1"/>
    <property type="molecule type" value="Genomic_DNA"/>
</dbReference>
<keyword evidence="1" id="KW-1133">Transmembrane helix</keyword>
<reference evidence="2 3" key="1">
    <citation type="submission" date="2016-04" db="EMBL/GenBank/DDBJ databases">
        <title>Genome sequence of Clostridium magnum DSM 2767.</title>
        <authorList>
            <person name="Poehlein A."/>
            <person name="Uhlig R."/>
            <person name="Fischer R."/>
            <person name="Bahl H."/>
            <person name="Daniel R."/>
        </authorList>
    </citation>
    <scope>NUCLEOTIDE SEQUENCE [LARGE SCALE GENOMIC DNA]</scope>
    <source>
        <strain evidence="2 3">DSM 2767</strain>
    </source>
</reference>
<dbReference type="STRING" id="1121326.CLMAG_42630"/>
<evidence type="ECO:0000313" key="3">
    <source>
        <dbReference type="Proteomes" id="UP000076603"/>
    </source>
</evidence>
<keyword evidence="1" id="KW-0812">Transmembrane</keyword>
<dbReference type="AlphaFoldDB" id="A0A161YJ99"/>
<proteinExistence type="predicted"/>
<organism evidence="2 3">
    <name type="scientific">Clostridium magnum DSM 2767</name>
    <dbReference type="NCBI Taxonomy" id="1121326"/>
    <lineage>
        <taxon>Bacteria</taxon>
        <taxon>Bacillati</taxon>
        <taxon>Bacillota</taxon>
        <taxon>Clostridia</taxon>
        <taxon>Eubacteriales</taxon>
        <taxon>Clostridiaceae</taxon>
        <taxon>Clostridium</taxon>
    </lineage>
</organism>
<dbReference type="Proteomes" id="UP000076603">
    <property type="component" value="Unassembled WGS sequence"/>
</dbReference>
<accession>A0A161YJ99</accession>
<name>A0A161YJ99_9CLOT</name>
<evidence type="ECO:0000256" key="1">
    <source>
        <dbReference type="SAM" id="Phobius"/>
    </source>
</evidence>
<protein>
    <submittedName>
        <fullName evidence="2">Uncharacterized protein</fullName>
    </submittedName>
</protein>
<keyword evidence="3" id="KW-1185">Reference proteome</keyword>
<sequence length="46" mass="5452">MYFVEKSGSGKIMQMILIFCGFTCMIMNNIEWCGESWYNLIYKVDI</sequence>
<keyword evidence="1" id="KW-0472">Membrane</keyword>
<evidence type="ECO:0000313" key="2">
    <source>
        <dbReference type="EMBL" id="KZL90492.1"/>
    </source>
</evidence>
<feature type="transmembrane region" description="Helical" evidence="1">
    <location>
        <begin position="12"/>
        <end position="30"/>
    </location>
</feature>